<dbReference type="InterPro" id="IPR029058">
    <property type="entry name" value="AB_hydrolase_fold"/>
</dbReference>
<evidence type="ECO:0000256" key="3">
    <source>
        <dbReference type="ARBA" id="ARBA00022723"/>
    </source>
</evidence>
<protein>
    <recommendedName>
        <fullName evidence="8">Carboxylic ester hydrolase</fullName>
        <ecNumber evidence="8">3.1.1.-</ecNumber>
    </recommendedName>
</protein>
<evidence type="ECO:0000256" key="8">
    <source>
        <dbReference type="RuleBase" id="RU361238"/>
    </source>
</evidence>
<accession>W7F0E2</accession>
<dbReference type="AlphaFoldDB" id="W7F0E2"/>
<dbReference type="PANTHER" id="PTHR33938">
    <property type="entry name" value="FERULOYL ESTERASE B-RELATED"/>
    <property type="match status" value="1"/>
</dbReference>
<dbReference type="Proteomes" id="UP000054337">
    <property type="component" value="Unassembled WGS sequence"/>
</dbReference>
<dbReference type="GO" id="GO:0046872">
    <property type="term" value="F:metal ion binding"/>
    <property type="evidence" value="ECO:0007669"/>
    <property type="project" value="UniProtKB-KW"/>
</dbReference>
<dbReference type="InterPro" id="IPR011118">
    <property type="entry name" value="Tannase/feruloyl_esterase"/>
</dbReference>
<dbReference type="PANTHER" id="PTHR33938:SF8">
    <property type="entry name" value="CARBOXYLIC ESTER HYDROLASE"/>
    <property type="match status" value="1"/>
</dbReference>
<evidence type="ECO:0000313" key="10">
    <source>
        <dbReference type="Proteomes" id="UP000054337"/>
    </source>
</evidence>
<dbReference type="HOGENOM" id="CLU_014819_3_2_1"/>
<dbReference type="EC" id="3.1.1.-" evidence="8"/>
<evidence type="ECO:0000256" key="6">
    <source>
        <dbReference type="ARBA" id="ARBA00022837"/>
    </source>
</evidence>
<evidence type="ECO:0000256" key="7">
    <source>
        <dbReference type="ARBA" id="ARBA00023157"/>
    </source>
</evidence>
<evidence type="ECO:0000256" key="1">
    <source>
        <dbReference type="ARBA" id="ARBA00006249"/>
    </source>
</evidence>
<dbReference type="Gene3D" id="3.40.50.1820">
    <property type="entry name" value="alpha/beta hydrolase"/>
    <property type="match status" value="1"/>
</dbReference>
<evidence type="ECO:0000313" key="9">
    <source>
        <dbReference type="EMBL" id="EUN32664.1"/>
    </source>
</evidence>
<reference evidence="9 10" key="1">
    <citation type="journal article" date="2013" name="PLoS Genet.">
        <title>Comparative genome structure, secondary metabolite, and effector coding capacity across Cochliobolus pathogens.</title>
        <authorList>
            <person name="Condon B.J."/>
            <person name="Leng Y."/>
            <person name="Wu D."/>
            <person name="Bushley K.E."/>
            <person name="Ohm R.A."/>
            <person name="Otillar R."/>
            <person name="Martin J."/>
            <person name="Schackwitz W."/>
            <person name="Grimwood J."/>
            <person name="MohdZainudin N."/>
            <person name="Xue C."/>
            <person name="Wang R."/>
            <person name="Manning V.A."/>
            <person name="Dhillon B."/>
            <person name="Tu Z.J."/>
            <person name="Steffenson B.J."/>
            <person name="Salamov A."/>
            <person name="Sun H."/>
            <person name="Lowry S."/>
            <person name="LaButti K."/>
            <person name="Han J."/>
            <person name="Copeland A."/>
            <person name="Lindquist E."/>
            <person name="Barry K."/>
            <person name="Schmutz J."/>
            <person name="Baker S.E."/>
            <person name="Ciuffetti L.M."/>
            <person name="Grigoriev I.V."/>
            <person name="Zhong S."/>
            <person name="Turgeon B.G."/>
        </authorList>
    </citation>
    <scope>NUCLEOTIDE SEQUENCE [LARGE SCALE GENOMIC DNA]</scope>
    <source>
        <strain evidence="9 10">FI3</strain>
    </source>
</reference>
<keyword evidence="10" id="KW-1185">Reference proteome</keyword>
<organism evidence="9 10">
    <name type="scientific">Bipolaris victoriae (strain FI3)</name>
    <name type="common">Victoria blight of oats agent</name>
    <name type="synonym">Cochliobolus victoriae</name>
    <dbReference type="NCBI Taxonomy" id="930091"/>
    <lineage>
        <taxon>Eukaryota</taxon>
        <taxon>Fungi</taxon>
        <taxon>Dikarya</taxon>
        <taxon>Ascomycota</taxon>
        <taxon>Pezizomycotina</taxon>
        <taxon>Dothideomycetes</taxon>
        <taxon>Pleosporomycetidae</taxon>
        <taxon>Pleosporales</taxon>
        <taxon>Pleosporineae</taxon>
        <taxon>Pleosporaceae</taxon>
        <taxon>Bipolaris</taxon>
    </lineage>
</organism>
<evidence type="ECO:0000256" key="4">
    <source>
        <dbReference type="ARBA" id="ARBA00022729"/>
    </source>
</evidence>
<sequence>MIYSQIPYGTLSVKEVSGSTSTTFCNVTINYAHLGQDNHIVVWLGLPDKWNGRFQGVGGGGYATGEPSRMEPAISKGYATVATDGGHNLQNFASVALHDMTAMGKKITEGYYDKYVAKSYWYGCSTGGRQGLMMAQRYPDAYDGILAEAPAINWVQFVPAEFWPQLAVKLLGYIPTQCELTAITEAAVEACDELDGMKDGIVSLWGQCEFDAISAVGKPYNCTGSVSGTVSNNAATLVQKIWEGPHDADGKFQWYGLSPGTHLGRPSNTTVTSSGTLSAGPPFGTASAWISVFVKGNKTFDPYSLTQETWDAAWQNSGNRYDSIIDITWHGVADPLTFINGSINYYERISAIDANVTDFYRFFSAPGVGHCSGGNGAAPSRALDQLVDWVESGNAPATLQANSTVQGKIWDRDLCLFPSMSIYKGCDPSNASSYTCE</sequence>
<dbReference type="Pfam" id="PF07519">
    <property type="entry name" value="Tannase"/>
    <property type="match status" value="2"/>
</dbReference>
<dbReference type="SUPFAM" id="SSF53474">
    <property type="entry name" value="alpha/beta-Hydrolases"/>
    <property type="match status" value="1"/>
</dbReference>
<keyword evidence="5 8" id="KW-0378">Hydrolase</keyword>
<dbReference type="OrthoDB" id="3039123at2759"/>
<comment type="similarity">
    <text evidence="1 8">Belongs to the tannase family.</text>
</comment>
<keyword evidence="4" id="KW-0732">Signal</keyword>
<proteinExistence type="inferred from homology"/>
<keyword evidence="3" id="KW-0479">Metal-binding</keyword>
<dbReference type="EMBL" id="KI968692">
    <property type="protein sequence ID" value="EUN32664.1"/>
    <property type="molecule type" value="Genomic_DNA"/>
</dbReference>
<evidence type="ECO:0000256" key="5">
    <source>
        <dbReference type="ARBA" id="ARBA00022801"/>
    </source>
</evidence>
<keyword evidence="2" id="KW-0719">Serine esterase</keyword>
<name>W7F0E2_BIPV3</name>
<keyword evidence="7" id="KW-1015">Disulfide bond</keyword>
<dbReference type="GeneID" id="26255058"/>
<gene>
    <name evidence="9" type="ORF">COCVIDRAFT_32736</name>
</gene>
<dbReference type="GO" id="GO:0030600">
    <property type="term" value="F:feruloyl esterase activity"/>
    <property type="evidence" value="ECO:0007669"/>
    <property type="project" value="UniProtKB-ARBA"/>
</dbReference>
<dbReference type="RefSeq" id="XP_014562297.1">
    <property type="nucleotide sequence ID" value="XM_014706811.1"/>
</dbReference>
<evidence type="ECO:0000256" key="2">
    <source>
        <dbReference type="ARBA" id="ARBA00022487"/>
    </source>
</evidence>
<keyword evidence="6" id="KW-0106">Calcium</keyword>